<protein>
    <recommendedName>
        <fullName evidence="2">Exo_endo_phos domain-containing protein</fullName>
    </recommendedName>
</protein>
<reference evidence="1" key="1">
    <citation type="submission" date="2017-12" db="EMBL/GenBank/DDBJ databases">
        <authorList>
            <person name="Barbosa P."/>
            <person name="Usie A."/>
            <person name="Ramos A.M."/>
        </authorList>
    </citation>
    <scope>NUCLEOTIDE SEQUENCE</scope>
    <source>
        <strain evidence="1">HL8</strain>
        <tissue evidence="1">Leaves</tissue>
    </source>
</reference>
<dbReference type="Gene3D" id="3.60.10.10">
    <property type="entry name" value="Endonuclease/exonuclease/phosphatase"/>
    <property type="match status" value="1"/>
</dbReference>
<dbReference type="EMBL" id="PKMF04000001">
    <property type="protein sequence ID" value="KAK7861581.1"/>
    <property type="molecule type" value="Genomic_DNA"/>
</dbReference>
<comment type="caution">
    <text evidence="1">The sequence shown here is derived from an EMBL/GenBank/DDBJ whole genome shotgun (WGS) entry which is preliminary data.</text>
</comment>
<name>A0AAW0MF73_QUESU</name>
<evidence type="ECO:0008006" key="2">
    <source>
        <dbReference type="Google" id="ProtNLM"/>
    </source>
</evidence>
<evidence type="ECO:0000313" key="1">
    <source>
        <dbReference type="EMBL" id="KAK7861581.1"/>
    </source>
</evidence>
<reference evidence="1" key="2">
    <citation type="journal article" date="2018" name="Sci. Data">
        <title>The draft genome sequence of cork oak.</title>
        <authorList>
            <person name="Ramos A.M."/>
            <person name="Usie A."/>
            <person name="Barbosa P."/>
            <person name="Barros P.M."/>
            <person name="Capote T."/>
            <person name="Chaves I."/>
            <person name="Simoes F."/>
            <person name="Abreu I."/>
            <person name="Carrasquinho I."/>
            <person name="Faro C."/>
            <person name="Guimaraes J.B."/>
            <person name="Mendonca D."/>
            <person name="Nobrega F."/>
            <person name="Rodrigues L."/>
            <person name="Saibo N.J.M."/>
            <person name="Varela M.C."/>
            <person name="Egas C."/>
            <person name="Matos J."/>
            <person name="Miguel C.M."/>
            <person name="Oliveira M.M."/>
            <person name="Ricardo C.P."/>
            <person name="Goncalves S."/>
        </authorList>
    </citation>
    <scope>NUCLEOTIDE SEQUENCE [LARGE SCALE GENOMIC DNA]</scope>
    <source>
        <strain evidence="1">HL8</strain>
    </source>
</reference>
<dbReference type="InterPro" id="IPR036691">
    <property type="entry name" value="Endo/exonu/phosph_ase_sf"/>
</dbReference>
<dbReference type="PANTHER" id="PTHR33710">
    <property type="entry name" value="BNAC02G09200D PROTEIN"/>
    <property type="match status" value="1"/>
</dbReference>
<sequence>MEFNKNLIAIKVSDALCDWVMVGFYDPSYLAKKQKAWENLMAFINSCLCPWVCIGDFNFTNNDKEIFGGNRSGESSAINYLKEFIFEFSAIDLGFSGNSYTWARGRWGSSAIKRRLDRGIASILWRLAFPSAAMAHLGAFKSNHTPILLDTNPKDSFAHRPFRFEAAWIRDSGCNSIVEKAWNVQARGPTFFKLLKKQANTRDALRKWNKEMLQPYSPFQSLTPLGKISSSGYPLPREFSLSNQSTEWRSPTLAMGIKTCPIGRLCGRQGCRSVLKCCY</sequence>
<gene>
    <name evidence="1" type="ORF">CFP56_000297</name>
</gene>
<reference evidence="1" key="3">
    <citation type="submission" date="2023-07" db="EMBL/GenBank/DDBJ databases">
        <title>An improved reference 1 genome and first organelle genomes of Quercus suber.</title>
        <authorList>
            <consortium name="Genosuber Consortium"/>
            <person name="Usie A."/>
            <person name="Serra O."/>
            <person name="Barros P."/>
        </authorList>
    </citation>
    <scope>NUCLEOTIDE SEQUENCE</scope>
    <source>
        <strain evidence="1">HL8</strain>
        <tissue evidence="1">Leaves</tissue>
    </source>
</reference>
<dbReference type="PANTHER" id="PTHR33710:SF77">
    <property type="entry name" value="DNASE I-LIKE SUPERFAMILY PROTEIN"/>
    <property type="match status" value="1"/>
</dbReference>
<proteinExistence type="predicted"/>
<accession>A0AAW0MF73</accession>
<dbReference type="SUPFAM" id="SSF56219">
    <property type="entry name" value="DNase I-like"/>
    <property type="match status" value="1"/>
</dbReference>
<dbReference type="AlphaFoldDB" id="A0AAW0MF73"/>
<organism evidence="1">
    <name type="scientific">Quercus suber</name>
    <name type="common">Cork oak</name>
    <dbReference type="NCBI Taxonomy" id="58331"/>
    <lineage>
        <taxon>Eukaryota</taxon>
        <taxon>Viridiplantae</taxon>
        <taxon>Streptophyta</taxon>
        <taxon>Embryophyta</taxon>
        <taxon>Tracheophyta</taxon>
        <taxon>Spermatophyta</taxon>
        <taxon>Magnoliopsida</taxon>
        <taxon>eudicotyledons</taxon>
        <taxon>Gunneridae</taxon>
        <taxon>Pentapetalae</taxon>
        <taxon>rosids</taxon>
        <taxon>fabids</taxon>
        <taxon>Fagales</taxon>
        <taxon>Fagaceae</taxon>
        <taxon>Quercus</taxon>
    </lineage>
</organism>